<reference evidence="5" key="1">
    <citation type="submission" date="2019-10" db="EMBL/GenBank/DDBJ databases">
        <authorList>
            <person name="Zhang R."/>
            <person name="Pan Y."/>
            <person name="Wang J."/>
            <person name="Ma R."/>
            <person name="Yu S."/>
        </authorList>
    </citation>
    <scope>NUCLEOTIDE SEQUENCE</scope>
    <source>
        <strain evidence="5">LA-IB0</strain>
        <tissue evidence="5">Leaf</tissue>
    </source>
</reference>
<dbReference type="GO" id="GO:0048046">
    <property type="term" value="C:apoplast"/>
    <property type="evidence" value="ECO:0007669"/>
    <property type="project" value="UniProtKB-SubCell"/>
</dbReference>
<sequence>MATKTSIVFLTMINLTLFITCSATELPQLRDVHRPCKKFTVYLHETRYNGSNLENATSAIVGNPVWGNKTNFATTFGNIFAMDNPLTAVNNSHAPPVGRAQGFYVYDNNKGLGTWHAFSIMLNTTTYKGSLTLAGENPIMMKTRDIPVIGGTQDFFMHRGIATFETAYVDGFISYGIKITVKLYECWRLLE</sequence>
<dbReference type="AlphaFoldDB" id="A0AAV6XHC2"/>
<organism evidence="5 6">
    <name type="scientific">Buddleja alternifolia</name>
    <dbReference type="NCBI Taxonomy" id="168488"/>
    <lineage>
        <taxon>Eukaryota</taxon>
        <taxon>Viridiplantae</taxon>
        <taxon>Streptophyta</taxon>
        <taxon>Embryophyta</taxon>
        <taxon>Tracheophyta</taxon>
        <taxon>Spermatophyta</taxon>
        <taxon>Magnoliopsida</taxon>
        <taxon>eudicotyledons</taxon>
        <taxon>Gunneridae</taxon>
        <taxon>Pentapetalae</taxon>
        <taxon>asterids</taxon>
        <taxon>lamiids</taxon>
        <taxon>Lamiales</taxon>
        <taxon>Scrophulariaceae</taxon>
        <taxon>Buddlejeae</taxon>
        <taxon>Buddleja</taxon>
    </lineage>
</organism>
<dbReference type="PANTHER" id="PTHR46442">
    <property type="entry name" value="DIRIGENT PROTEIN"/>
    <property type="match status" value="1"/>
</dbReference>
<comment type="caution">
    <text evidence="5">The sequence shown here is derived from an EMBL/GenBank/DDBJ whole genome shotgun (WGS) entry which is preliminary data.</text>
</comment>
<comment type="subunit">
    <text evidence="2 4">Homodimer.</text>
</comment>
<comment type="function">
    <text evidence="4">Dirigent proteins impart stereoselectivity on the phenoxy radical-coupling reaction, yielding optically active lignans from two molecules of coniferyl alcohol in the biosynthesis of lignans, flavonolignans, and alkaloids and thus plays a central role in plant secondary metabolism.</text>
</comment>
<evidence type="ECO:0000256" key="1">
    <source>
        <dbReference type="ARBA" id="ARBA00010746"/>
    </source>
</evidence>
<proteinExistence type="inferred from homology"/>
<dbReference type="InterPro" id="IPR004265">
    <property type="entry name" value="Dirigent"/>
</dbReference>
<name>A0AAV6XHC2_9LAMI</name>
<evidence type="ECO:0000313" key="5">
    <source>
        <dbReference type="EMBL" id="KAG8381909.1"/>
    </source>
</evidence>
<comment type="similarity">
    <text evidence="1 4">Belongs to the plant dirigent protein family.</text>
</comment>
<dbReference type="Proteomes" id="UP000826271">
    <property type="component" value="Unassembled WGS sequence"/>
</dbReference>
<evidence type="ECO:0000256" key="2">
    <source>
        <dbReference type="ARBA" id="ARBA00011738"/>
    </source>
</evidence>
<evidence type="ECO:0000313" key="6">
    <source>
        <dbReference type="Proteomes" id="UP000826271"/>
    </source>
</evidence>
<accession>A0AAV6XHC2</accession>
<gene>
    <name evidence="5" type="ORF">BUALT_Bualt05G0021800</name>
</gene>
<evidence type="ECO:0000256" key="3">
    <source>
        <dbReference type="ARBA" id="ARBA00022525"/>
    </source>
</evidence>
<keyword evidence="3 4" id="KW-0964">Secreted</keyword>
<keyword evidence="4" id="KW-0732">Signal</keyword>
<dbReference type="InterPro" id="IPR044859">
    <property type="entry name" value="Allene_oxi_cyc_Dirigent"/>
</dbReference>
<dbReference type="PANTHER" id="PTHR46442:SF4">
    <property type="entry name" value="DIRIGENT PROTEIN"/>
    <property type="match status" value="1"/>
</dbReference>
<keyword evidence="4" id="KW-0052">Apoplast</keyword>
<protein>
    <recommendedName>
        <fullName evidence="4">Dirigent protein</fullName>
    </recommendedName>
</protein>
<dbReference type="EMBL" id="WHWC01000005">
    <property type="protein sequence ID" value="KAG8381909.1"/>
    <property type="molecule type" value="Genomic_DNA"/>
</dbReference>
<comment type="subcellular location">
    <subcellularLocation>
        <location evidence="4">Secreted</location>
        <location evidence="4">Extracellular space</location>
        <location evidence="4">Apoplast</location>
    </subcellularLocation>
</comment>
<feature type="signal peptide" evidence="4">
    <location>
        <begin position="1"/>
        <end position="23"/>
    </location>
</feature>
<dbReference type="Pfam" id="PF03018">
    <property type="entry name" value="Dirigent"/>
    <property type="match status" value="1"/>
</dbReference>
<dbReference type="Gene3D" id="2.40.480.10">
    <property type="entry name" value="Allene oxide cyclase-like"/>
    <property type="match status" value="1"/>
</dbReference>
<evidence type="ECO:0000256" key="4">
    <source>
        <dbReference type="RuleBase" id="RU363099"/>
    </source>
</evidence>
<keyword evidence="6" id="KW-1185">Reference proteome</keyword>
<dbReference type="GO" id="GO:0009699">
    <property type="term" value="P:phenylpropanoid biosynthetic process"/>
    <property type="evidence" value="ECO:0007669"/>
    <property type="project" value="UniProtKB-ARBA"/>
</dbReference>
<feature type="chain" id="PRO_5043102792" description="Dirigent protein" evidence="4">
    <location>
        <begin position="24"/>
        <end position="191"/>
    </location>
</feature>